<dbReference type="PANTHER" id="PTHR11266">
    <property type="entry name" value="PEROXISOMAL MEMBRANE PROTEIN 2, PXMP2 MPV17"/>
    <property type="match status" value="1"/>
</dbReference>
<dbReference type="EMBL" id="JARGEI010000020">
    <property type="protein sequence ID" value="KAJ8713604.1"/>
    <property type="molecule type" value="Genomic_DNA"/>
</dbReference>
<comment type="similarity">
    <text evidence="2 6">Belongs to the peroxisomal membrane protein PXMP2/4 family.</text>
</comment>
<dbReference type="PANTHER" id="PTHR11266:SF85">
    <property type="entry name" value="MPV17-LIKE PROTEIN"/>
    <property type="match status" value="1"/>
</dbReference>
<feature type="transmembrane region" description="Helical" evidence="6">
    <location>
        <begin position="121"/>
        <end position="144"/>
    </location>
</feature>
<dbReference type="Pfam" id="PF04117">
    <property type="entry name" value="Mpv17_PMP22"/>
    <property type="match status" value="1"/>
</dbReference>
<proteinExistence type="inferred from homology"/>
<gene>
    <name evidence="7" type="ORF">PYW07_013974</name>
</gene>
<accession>A0AAD7YG62</accession>
<dbReference type="Proteomes" id="UP001231518">
    <property type="component" value="Chromosome 4"/>
</dbReference>
<evidence type="ECO:0000256" key="5">
    <source>
        <dbReference type="ARBA" id="ARBA00023136"/>
    </source>
</evidence>
<keyword evidence="4 6" id="KW-1133">Transmembrane helix</keyword>
<dbReference type="AlphaFoldDB" id="A0AAD7YG62"/>
<comment type="caution">
    <text evidence="7">The sequence shown here is derived from an EMBL/GenBank/DDBJ whole genome shotgun (WGS) entry which is preliminary data.</text>
</comment>
<feature type="transmembrane region" description="Helical" evidence="6">
    <location>
        <begin position="84"/>
        <end position="106"/>
    </location>
</feature>
<protein>
    <recommendedName>
        <fullName evidence="9">Mpv17-like protein</fullName>
    </recommendedName>
</protein>
<dbReference type="GO" id="GO:0005739">
    <property type="term" value="C:mitochondrion"/>
    <property type="evidence" value="ECO:0007669"/>
    <property type="project" value="TreeGrafter"/>
</dbReference>
<keyword evidence="3 6" id="KW-0812">Transmembrane</keyword>
<evidence type="ECO:0000256" key="4">
    <source>
        <dbReference type="ARBA" id="ARBA00022989"/>
    </source>
</evidence>
<dbReference type="InterPro" id="IPR007248">
    <property type="entry name" value="Mpv17_PMP22"/>
</dbReference>
<comment type="subcellular location">
    <subcellularLocation>
        <location evidence="1">Membrane</location>
        <topology evidence="1">Multi-pass membrane protein</topology>
    </subcellularLocation>
</comment>
<organism evidence="7 8">
    <name type="scientific">Mythimna separata</name>
    <name type="common">Oriental armyworm</name>
    <name type="synonym">Pseudaletia separata</name>
    <dbReference type="NCBI Taxonomy" id="271217"/>
    <lineage>
        <taxon>Eukaryota</taxon>
        <taxon>Metazoa</taxon>
        <taxon>Ecdysozoa</taxon>
        <taxon>Arthropoda</taxon>
        <taxon>Hexapoda</taxon>
        <taxon>Insecta</taxon>
        <taxon>Pterygota</taxon>
        <taxon>Neoptera</taxon>
        <taxon>Endopterygota</taxon>
        <taxon>Lepidoptera</taxon>
        <taxon>Glossata</taxon>
        <taxon>Ditrysia</taxon>
        <taxon>Noctuoidea</taxon>
        <taxon>Noctuidae</taxon>
        <taxon>Noctuinae</taxon>
        <taxon>Hadenini</taxon>
        <taxon>Mythimna</taxon>
    </lineage>
</organism>
<keyword evidence="5 6" id="KW-0472">Membrane</keyword>
<evidence type="ECO:0000256" key="3">
    <source>
        <dbReference type="ARBA" id="ARBA00022692"/>
    </source>
</evidence>
<keyword evidence="8" id="KW-1185">Reference proteome</keyword>
<evidence type="ECO:0008006" key="9">
    <source>
        <dbReference type="Google" id="ProtNLM"/>
    </source>
</evidence>
<sequence length="222" mass="25859">MPTTQSYLDRGIFARYDLQELTARPRVTSEVVMLSKLRRVFQESLKKRPLITNVTVYATFYTAAEFTQQTFNKMYLPDKPDYKVASGARVVAVGSTLYAPTLYYWYKFLDRKLVGTSVKTVLTKVACDQFLMTPVLLALFFTVLSVLERKENIFEELQQKYKKAFLANQTFWIPVQTVNFFYIPSHLRVTYVSSASFLWINVLCYIKRQQLTSDKEDPKALK</sequence>
<reference evidence="7" key="1">
    <citation type="submission" date="2023-03" db="EMBL/GenBank/DDBJ databases">
        <title>Chromosome-level genomes of two armyworms, Mythimna separata and Mythimna loreyi, provide insights into the biosynthesis and reception of sex pheromones.</title>
        <authorList>
            <person name="Zhao H."/>
        </authorList>
    </citation>
    <scope>NUCLEOTIDE SEQUENCE</scope>
    <source>
        <strain evidence="7">BeijingLab</strain>
        <tissue evidence="7">Pupa</tissue>
    </source>
</reference>
<evidence type="ECO:0000256" key="6">
    <source>
        <dbReference type="RuleBase" id="RU363053"/>
    </source>
</evidence>
<evidence type="ECO:0000313" key="8">
    <source>
        <dbReference type="Proteomes" id="UP001231518"/>
    </source>
</evidence>
<evidence type="ECO:0000256" key="1">
    <source>
        <dbReference type="ARBA" id="ARBA00004141"/>
    </source>
</evidence>
<name>A0AAD7YG62_MYTSE</name>
<evidence type="ECO:0000313" key="7">
    <source>
        <dbReference type="EMBL" id="KAJ8713604.1"/>
    </source>
</evidence>
<feature type="transmembrane region" description="Helical" evidence="6">
    <location>
        <begin position="189"/>
        <end position="206"/>
    </location>
</feature>
<dbReference type="GO" id="GO:0016020">
    <property type="term" value="C:membrane"/>
    <property type="evidence" value="ECO:0007669"/>
    <property type="project" value="UniProtKB-SubCell"/>
</dbReference>
<evidence type="ECO:0000256" key="2">
    <source>
        <dbReference type="ARBA" id="ARBA00006824"/>
    </source>
</evidence>